<evidence type="ECO:0000313" key="1">
    <source>
        <dbReference type="EMBL" id="RDX40382.1"/>
    </source>
</evidence>
<dbReference type="EMBL" id="KZ857559">
    <property type="protein sequence ID" value="RDX40382.1"/>
    <property type="molecule type" value="Genomic_DNA"/>
</dbReference>
<gene>
    <name evidence="1" type="ORF">OH76DRAFT_358984</name>
</gene>
<name>A0A371CJB0_9APHY</name>
<sequence length="128" mass="14508">MRARDRAALGEMHNRARWGAPAETAYPVERFTAMGIHVHDQPVLNVFDATTSLRARKDLSTMDPLKLRCGDLVMIESVVVRTQRGQGWTVSYHTDGVFCLARHPQPQKKCPIILSPLHVPPVRFPLWL</sequence>
<keyword evidence="2" id="KW-1185">Reference proteome</keyword>
<dbReference type="Proteomes" id="UP000256964">
    <property type="component" value="Unassembled WGS sequence"/>
</dbReference>
<evidence type="ECO:0000313" key="2">
    <source>
        <dbReference type="Proteomes" id="UP000256964"/>
    </source>
</evidence>
<protein>
    <submittedName>
        <fullName evidence="1">Uncharacterized protein</fullName>
    </submittedName>
</protein>
<reference evidence="1 2" key="1">
    <citation type="journal article" date="2018" name="Biotechnol. Biofuels">
        <title>Integrative visual omics of the white-rot fungus Polyporus brumalis exposes the biotechnological potential of its oxidative enzymes for delignifying raw plant biomass.</title>
        <authorList>
            <person name="Miyauchi S."/>
            <person name="Rancon A."/>
            <person name="Drula E."/>
            <person name="Hage H."/>
            <person name="Chaduli D."/>
            <person name="Favel A."/>
            <person name="Grisel S."/>
            <person name="Henrissat B."/>
            <person name="Herpoel-Gimbert I."/>
            <person name="Ruiz-Duenas F.J."/>
            <person name="Chevret D."/>
            <person name="Hainaut M."/>
            <person name="Lin J."/>
            <person name="Wang M."/>
            <person name="Pangilinan J."/>
            <person name="Lipzen A."/>
            <person name="Lesage-Meessen L."/>
            <person name="Navarro D."/>
            <person name="Riley R."/>
            <person name="Grigoriev I.V."/>
            <person name="Zhou S."/>
            <person name="Raouche S."/>
            <person name="Rosso M.N."/>
        </authorList>
    </citation>
    <scope>NUCLEOTIDE SEQUENCE [LARGE SCALE GENOMIC DNA]</scope>
    <source>
        <strain evidence="1 2">BRFM 1820</strain>
    </source>
</reference>
<proteinExistence type="predicted"/>
<dbReference type="AlphaFoldDB" id="A0A371CJB0"/>
<accession>A0A371CJB0</accession>
<organism evidence="1 2">
    <name type="scientific">Lentinus brumalis</name>
    <dbReference type="NCBI Taxonomy" id="2498619"/>
    <lineage>
        <taxon>Eukaryota</taxon>
        <taxon>Fungi</taxon>
        <taxon>Dikarya</taxon>
        <taxon>Basidiomycota</taxon>
        <taxon>Agaricomycotina</taxon>
        <taxon>Agaricomycetes</taxon>
        <taxon>Polyporales</taxon>
        <taxon>Polyporaceae</taxon>
        <taxon>Lentinus</taxon>
    </lineage>
</organism>